<sequence length="38" mass="4554">MATKYALQKTKLSTQHHFNPHGRQKQRPKFYLGQISRQ</sequence>
<organism evidence="2">
    <name type="scientific">Arundo donax</name>
    <name type="common">Giant reed</name>
    <name type="synonym">Donax arundinaceus</name>
    <dbReference type="NCBI Taxonomy" id="35708"/>
    <lineage>
        <taxon>Eukaryota</taxon>
        <taxon>Viridiplantae</taxon>
        <taxon>Streptophyta</taxon>
        <taxon>Embryophyta</taxon>
        <taxon>Tracheophyta</taxon>
        <taxon>Spermatophyta</taxon>
        <taxon>Magnoliopsida</taxon>
        <taxon>Liliopsida</taxon>
        <taxon>Poales</taxon>
        <taxon>Poaceae</taxon>
        <taxon>PACMAD clade</taxon>
        <taxon>Arundinoideae</taxon>
        <taxon>Arundineae</taxon>
        <taxon>Arundo</taxon>
    </lineage>
</organism>
<evidence type="ECO:0000256" key="1">
    <source>
        <dbReference type="SAM" id="MobiDB-lite"/>
    </source>
</evidence>
<reference evidence="2" key="2">
    <citation type="journal article" date="2015" name="Data Brief">
        <title>Shoot transcriptome of the giant reed, Arundo donax.</title>
        <authorList>
            <person name="Barrero R.A."/>
            <person name="Guerrero F.D."/>
            <person name="Moolhuijzen P."/>
            <person name="Goolsby J.A."/>
            <person name="Tidwell J."/>
            <person name="Bellgard S.E."/>
            <person name="Bellgard M.I."/>
        </authorList>
    </citation>
    <scope>NUCLEOTIDE SEQUENCE</scope>
    <source>
        <tissue evidence="2">Shoot tissue taken approximately 20 cm above the soil surface</tissue>
    </source>
</reference>
<accession>A0A0A9CMH4</accession>
<name>A0A0A9CMH4_ARUDO</name>
<reference evidence="2" key="1">
    <citation type="submission" date="2014-09" db="EMBL/GenBank/DDBJ databases">
        <authorList>
            <person name="Magalhaes I.L.F."/>
            <person name="Oliveira U."/>
            <person name="Santos F.R."/>
            <person name="Vidigal T.H.D.A."/>
            <person name="Brescovit A.D."/>
            <person name="Santos A.J."/>
        </authorList>
    </citation>
    <scope>NUCLEOTIDE SEQUENCE</scope>
    <source>
        <tissue evidence="2">Shoot tissue taken approximately 20 cm above the soil surface</tissue>
    </source>
</reference>
<dbReference type="AlphaFoldDB" id="A0A0A9CMH4"/>
<evidence type="ECO:0000313" key="2">
    <source>
        <dbReference type="EMBL" id="JAD72717.1"/>
    </source>
</evidence>
<feature type="compositionally biased region" description="Basic residues" evidence="1">
    <location>
        <begin position="18"/>
        <end position="28"/>
    </location>
</feature>
<feature type="region of interest" description="Disordered" evidence="1">
    <location>
        <begin position="1"/>
        <end position="38"/>
    </location>
</feature>
<proteinExistence type="predicted"/>
<dbReference type="EMBL" id="GBRH01225178">
    <property type="protein sequence ID" value="JAD72717.1"/>
    <property type="molecule type" value="Transcribed_RNA"/>
</dbReference>
<protein>
    <submittedName>
        <fullName evidence="2">Uncharacterized protein</fullName>
    </submittedName>
</protein>